<evidence type="ECO:0000313" key="4">
    <source>
        <dbReference type="EMBL" id="MFB6391530.1"/>
    </source>
</evidence>
<dbReference type="Proteomes" id="UP001582793">
    <property type="component" value="Unassembled WGS sequence"/>
</dbReference>
<keyword evidence="5" id="KW-1185">Reference proteome</keyword>
<evidence type="ECO:0000313" key="5">
    <source>
        <dbReference type="Proteomes" id="UP001582793"/>
    </source>
</evidence>
<protein>
    <submittedName>
        <fullName evidence="4">VanZ family protein</fullName>
    </submittedName>
</protein>
<feature type="transmembrane region" description="Helical" evidence="2">
    <location>
        <begin position="12"/>
        <end position="32"/>
    </location>
</feature>
<gene>
    <name evidence="4" type="ORF">AAFH96_00205</name>
</gene>
<keyword evidence="2" id="KW-0812">Transmembrane</keyword>
<keyword evidence="2" id="KW-0472">Membrane</keyword>
<evidence type="ECO:0000259" key="3">
    <source>
        <dbReference type="Pfam" id="PF04892"/>
    </source>
</evidence>
<feature type="domain" description="VanZ-like" evidence="3">
    <location>
        <begin position="60"/>
        <end position="179"/>
    </location>
</feature>
<organism evidence="4 5">
    <name type="scientific">Polymorphospora lycopeni</name>
    <dbReference type="NCBI Taxonomy" id="3140240"/>
    <lineage>
        <taxon>Bacteria</taxon>
        <taxon>Bacillati</taxon>
        <taxon>Actinomycetota</taxon>
        <taxon>Actinomycetes</taxon>
        <taxon>Micromonosporales</taxon>
        <taxon>Micromonosporaceae</taxon>
        <taxon>Polymorphospora</taxon>
    </lineage>
</organism>
<dbReference type="Pfam" id="PF04892">
    <property type="entry name" value="VanZ"/>
    <property type="match status" value="1"/>
</dbReference>
<feature type="region of interest" description="Disordered" evidence="1">
    <location>
        <begin position="192"/>
        <end position="222"/>
    </location>
</feature>
<dbReference type="EMBL" id="JBCGDC010000001">
    <property type="protein sequence ID" value="MFB6391530.1"/>
    <property type="molecule type" value="Genomic_DNA"/>
</dbReference>
<proteinExistence type="predicted"/>
<sequence>MAQVWRDWGPVLVASAVALPLAGLFAVLLTRLRRRSGLPARVAAWRSVAEVGMVAGTLPWIWMILTPRPAPRTLDLVPLRGLVDLLAGSPAVAVVQIGGNLLVFAALGFFAPIRFAALSRPAGPLRRTASGALRLLAVGAAGSVLVETLQYALDLGRVSAVDDVLVNGAGAMLAALVARHWWGSGALVPPPVPVRRGDPERPGHPALPGRSGRPDRRADGSG</sequence>
<comment type="caution">
    <text evidence="4">The sequence shown here is derived from an EMBL/GenBank/DDBJ whole genome shotgun (WGS) entry which is preliminary data.</text>
</comment>
<reference evidence="4 5" key="1">
    <citation type="submission" date="2024-04" db="EMBL/GenBank/DDBJ databases">
        <title>Polymorphospora sp. isolated from Baiyangdian Lake in Xiong'an New Area.</title>
        <authorList>
            <person name="Zhang X."/>
            <person name="Liu J."/>
        </authorList>
    </citation>
    <scope>NUCLEOTIDE SEQUENCE [LARGE SCALE GENOMIC DNA]</scope>
    <source>
        <strain evidence="4 5">2-325</strain>
    </source>
</reference>
<feature type="transmembrane region" description="Helical" evidence="2">
    <location>
        <begin position="44"/>
        <end position="65"/>
    </location>
</feature>
<dbReference type="InterPro" id="IPR006976">
    <property type="entry name" value="VanZ-like"/>
</dbReference>
<accession>A0ABV5CHZ7</accession>
<name>A0ABV5CHZ7_9ACTN</name>
<feature type="transmembrane region" description="Helical" evidence="2">
    <location>
        <begin position="85"/>
        <end position="111"/>
    </location>
</feature>
<feature type="compositionally biased region" description="Basic and acidic residues" evidence="1">
    <location>
        <begin position="212"/>
        <end position="222"/>
    </location>
</feature>
<dbReference type="RefSeq" id="WP_364213138.1">
    <property type="nucleotide sequence ID" value="NZ_JBCGDC010000001.1"/>
</dbReference>
<evidence type="ECO:0000256" key="1">
    <source>
        <dbReference type="SAM" id="MobiDB-lite"/>
    </source>
</evidence>
<evidence type="ECO:0000256" key="2">
    <source>
        <dbReference type="SAM" id="Phobius"/>
    </source>
</evidence>
<keyword evidence="2" id="KW-1133">Transmembrane helix</keyword>